<dbReference type="Proteomes" id="UP000501690">
    <property type="component" value="Linkage Group LG3"/>
</dbReference>
<reference evidence="1 2" key="1">
    <citation type="submission" date="2019-04" db="EMBL/GenBank/DDBJ databases">
        <title>An improved genome assembly and genetic linkage map for asparagus bean, Vigna unguiculata ssp. sesquipedialis.</title>
        <authorList>
            <person name="Xia Q."/>
            <person name="Zhang R."/>
            <person name="Dong Y."/>
        </authorList>
    </citation>
    <scope>NUCLEOTIDE SEQUENCE [LARGE SCALE GENOMIC DNA]</scope>
    <source>
        <tissue evidence="1">Leaf</tissue>
    </source>
</reference>
<keyword evidence="2" id="KW-1185">Reference proteome</keyword>
<accession>A0A4D6LFP4</accession>
<gene>
    <name evidence="1" type="ORF">DEO72_LG3g1750</name>
</gene>
<name>A0A4D6LFP4_VIGUN</name>
<evidence type="ECO:0000313" key="1">
    <source>
        <dbReference type="EMBL" id="QCD87216.1"/>
    </source>
</evidence>
<protein>
    <submittedName>
        <fullName evidence="1">Uncharacterized protein</fullName>
    </submittedName>
</protein>
<sequence>MEDAGAMEARAVVAMAAVTFLRRNCGGVASFYGVRCGGSYALHRFARRFKGRWRAEVVAVLVLLLRFLWLLCEEEELAVAQGVEMVVAQILAKCCRFVAVWSRWRSAREDGGVLRVKWRNWCLLDAAEVGGDASLQNCGGRKRRWLPWGFMVAARVWGKLGFLFWEMKMMTWQPSNGQLVSTRIVATWLALVG</sequence>
<proteinExistence type="predicted"/>
<dbReference type="EMBL" id="CP039347">
    <property type="protein sequence ID" value="QCD87216.1"/>
    <property type="molecule type" value="Genomic_DNA"/>
</dbReference>
<dbReference type="AlphaFoldDB" id="A0A4D6LFP4"/>
<evidence type="ECO:0000313" key="2">
    <source>
        <dbReference type="Proteomes" id="UP000501690"/>
    </source>
</evidence>
<organism evidence="1 2">
    <name type="scientific">Vigna unguiculata</name>
    <name type="common">Cowpea</name>
    <dbReference type="NCBI Taxonomy" id="3917"/>
    <lineage>
        <taxon>Eukaryota</taxon>
        <taxon>Viridiplantae</taxon>
        <taxon>Streptophyta</taxon>
        <taxon>Embryophyta</taxon>
        <taxon>Tracheophyta</taxon>
        <taxon>Spermatophyta</taxon>
        <taxon>Magnoliopsida</taxon>
        <taxon>eudicotyledons</taxon>
        <taxon>Gunneridae</taxon>
        <taxon>Pentapetalae</taxon>
        <taxon>rosids</taxon>
        <taxon>fabids</taxon>
        <taxon>Fabales</taxon>
        <taxon>Fabaceae</taxon>
        <taxon>Papilionoideae</taxon>
        <taxon>50 kb inversion clade</taxon>
        <taxon>NPAAA clade</taxon>
        <taxon>indigoferoid/millettioid clade</taxon>
        <taxon>Phaseoleae</taxon>
        <taxon>Vigna</taxon>
    </lineage>
</organism>